<keyword evidence="2" id="KW-0472">Membrane</keyword>
<evidence type="ECO:0008006" key="5">
    <source>
        <dbReference type="Google" id="ProtNLM"/>
    </source>
</evidence>
<evidence type="ECO:0000256" key="2">
    <source>
        <dbReference type="SAM" id="Phobius"/>
    </source>
</evidence>
<evidence type="ECO:0000256" key="1">
    <source>
        <dbReference type="SAM" id="MobiDB-lite"/>
    </source>
</evidence>
<dbReference type="Proteomes" id="UP001250858">
    <property type="component" value="Chromosome"/>
</dbReference>
<evidence type="ECO:0000313" key="4">
    <source>
        <dbReference type="Proteomes" id="UP001250858"/>
    </source>
</evidence>
<keyword evidence="4" id="KW-1185">Reference proteome</keyword>
<reference evidence="3 4" key="1">
    <citation type="submission" date="2023-09" db="EMBL/GenBank/DDBJ databases">
        <title>Complete genome of Streptomyces roseicoloratus T14.</title>
        <authorList>
            <person name="Bashizi T."/>
            <person name="Kim M.-J."/>
            <person name="Lee G."/>
            <person name="Tagele S.B."/>
            <person name="Shin J.-H."/>
        </authorList>
    </citation>
    <scope>NUCLEOTIDE SEQUENCE [LARGE SCALE GENOMIC DNA]</scope>
    <source>
        <strain evidence="3 4">T14</strain>
    </source>
</reference>
<sequence>MSAPLAPRLLRAAVFTAVCVVLSALGHALAACAGIAAWSVVAGFLGVFGVTVLFAGRERSLPAIVAALTVGQVGLHTLFGLGRRPAAGPPQGDDTLIRLAAKLVCGGTAALNPADAARIVREAGLAPAAAGAAGTTAGSGVHDHLAAGTAGPAGATDAVTATARAAELVPSLPMLLGHLLAALATGWLLRRGDLALGRLVTLSAQGAVELAECALVRSLRAALSLVRNLLAGLPGAPATGPHGPARTASDSSPPPVAEALQHTVIRRGPPAASRCVLAA</sequence>
<organism evidence="3 4">
    <name type="scientific">Streptomyces roseicoloratus</name>
    <dbReference type="NCBI Taxonomy" id="2508722"/>
    <lineage>
        <taxon>Bacteria</taxon>
        <taxon>Bacillati</taxon>
        <taxon>Actinomycetota</taxon>
        <taxon>Actinomycetes</taxon>
        <taxon>Kitasatosporales</taxon>
        <taxon>Streptomycetaceae</taxon>
        <taxon>Streptomyces</taxon>
    </lineage>
</organism>
<evidence type="ECO:0000313" key="3">
    <source>
        <dbReference type="EMBL" id="WMX46027.1"/>
    </source>
</evidence>
<gene>
    <name evidence="3" type="ORF">RGF97_15865</name>
</gene>
<dbReference type="RefSeq" id="WP_128976007.1">
    <property type="nucleotide sequence ID" value="NZ_CP133762.1"/>
</dbReference>
<feature type="transmembrane region" description="Helical" evidence="2">
    <location>
        <begin position="63"/>
        <end position="81"/>
    </location>
</feature>
<dbReference type="EMBL" id="CP133762">
    <property type="protein sequence ID" value="WMX46027.1"/>
    <property type="molecule type" value="Genomic_DNA"/>
</dbReference>
<feature type="region of interest" description="Disordered" evidence="1">
    <location>
        <begin position="237"/>
        <end position="257"/>
    </location>
</feature>
<keyword evidence="2" id="KW-0812">Transmembrane</keyword>
<accession>A0ABY9RV04</accession>
<proteinExistence type="predicted"/>
<keyword evidence="2" id="KW-1133">Transmembrane helix</keyword>
<feature type="transmembrane region" description="Helical" evidence="2">
    <location>
        <begin position="38"/>
        <end position="56"/>
    </location>
</feature>
<name>A0ABY9RV04_9ACTN</name>
<protein>
    <recommendedName>
        <fullName evidence="5">Integral membrane protein</fullName>
    </recommendedName>
</protein>